<comment type="caution">
    <text evidence="2">The sequence shown here is derived from an EMBL/GenBank/DDBJ whole genome shotgun (WGS) entry which is preliminary data.</text>
</comment>
<name>A0A1J5Q1N4_9ZZZZ</name>
<organism evidence="2">
    <name type="scientific">mine drainage metagenome</name>
    <dbReference type="NCBI Taxonomy" id="410659"/>
    <lineage>
        <taxon>unclassified sequences</taxon>
        <taxon>metagenomes</taxon>
        <taxon>ecological metagenomes</taxon>
    </lineage>
</organism>
<dbReference type="InterPro" id="IPR000835">
    <property type="entry name" value="HTH_MarR-typ"/>
</dbReference>
<dbReference type="PANTHER" id="PTHR33164">
    <property type="entry name" value="TRANSCRIPTIONAL REGULATOR, MARR FAMILY"/>
    <property type="match status" value="1"/>
</dbReference>
<sequence length="127" mass="13862">MAAGRITKAFAAAHLQQAGLSIPEWRVLAHVAQVGSASVRDIHARLDLEKSRVSRTIVRLEEVGYLERRTHAADKRLLDLRLSAQGDALMAQLVPAAMAFHAEAVQALGPDGEVLQRVLRQILDLPT</sequence>
<dbReference type="GO" id="GO:0006950">
    <property type="term" value="P:response to stress"/>
    <property type="evidence" value="ECO:0007669"/>
    <property type="project" value="TreeGrafter"/>
</dbReference>
<evidence type="ECO:0000313" key="2">
    <source>
        <dbReference type="EMBL" id="OIQ77590.1"/>
    </source>
</evidence>
<dbReference type="InterPro" id="IPR039422">
    <property type="entry name" value="MarR/SlyA-like"/>
</dbReference>
<dbReference type="Pfam" id="PF12802">
    <property type="entry name" value="MarR_2"/>
    <property type="match status" value="1"/>
</dbReference>
<dbReference type="AlphaFoldDB" id="A0A1J5Q1N4"/>
<proteinExistence type="predicted"/>
<dbReference type="GO" id="GO:0003700">
    <property type="term" value="F:DNA-binding transcription factor activity"/>
    <property type="evidence" value="ECO:0007669"/>
    <property type="project" value="InterPro"/>
</dbReference>
<accession>A0A1J5Q1N4</accession>
<dbReference type="PROSITE" id="PS50995">
    <property type="entry name" value="HTH_MARR_2"/>
    <property type="match status" value="1"/>
</dbReference>
<dbReference type="InterPro" id="IPR036390">
    <property type="entry name" value="WH_DNA-bd_sf"/>
</dbReference>
<reference evidence="2" key="1">
    <citation type="submission" date="2016-10" db="EMBL/GenBank/DDBJ databases">
        <title>Sequence of Gallionella enrichment culture.</title>
        <authorList>
            <person name="Poehlein A."/>
            <person name="Muehling M."/>
            <person name="Daniel R."/>
        </authorList>
    </citation>
    <scope>NUCLEOTIDE SEQUENCE</scope>
</reference>
<dbReference type="SMART" id="SM00347">
    <property type="entry name" value="HTH_MARR"/>
    <property type="match status" value="1"/>
</dbReference>
<dbReference type="PANTHER" id="PTHR33164:SF57">
    <property type="entry name" value="MARR-FAMILY TRANSCRIPTIONAL REGULATOR"/>
    <property type="match status" value="1"/>
</dbReference>
<feature type="domain" description="HTH marR-type" evidence="1">
    <location>
        <begin position="1"/>
        <end position="127"/>
    </location>
</feature>
<dbReference type="Gene3D" id="1.10.10.10">
    <property type="entry name" value="Winged helix-like DNA-binding domain superfamily/Winged helix DNA-binding domain"/>
    <property type="match status" value="1"/>
</dbReference>
<gene>
    <name evidence="2" type="ORF">GALL_407180</name>
</gene>
<protein>
    <submittedName>
        <fullName evidence="2">MarR family protein</fullName>
    </submittedName>
</protein>
<evidence type="ECO:0000259" key="1">
    <source>
        <dbReference type="PROSITE" id="PS50995"/>
    </source>
</evidence>
<dbReference type="InterPro" id="IPR036388">
    <property type="entry name" value="WH-like_DNA-bd_sf"/>
</dbReference>
<dbReference type="EMBL" id="MLJW01001579">
    <property type="protein sequence ID" value="OIQ77590.1"/>
    <property type="molecule type" value="Genomic_DNA"/>
</dbReference>
<dbReference type="SUPFAM" id="SSF46785">
    <property type="entry name" value="Winged helix' DNA-binding domain"/>
    <property type="match status" value="1"/>
</dbReference>